<dbReference type="Gene3D" id="3.10.129.10">
    <property type="entry name" value="Hotdog Thioesterase"/>
    <property type="match status" value="1"/>
</dbReference>
<evidence type="ECO:0000313" key="1">
    <source>
        <dbReference type="EMBL" id="PZP41532.1"/>
    </source>
</evidence>
<sequence>YVTYFEVARGYFMVTACPDWNWEKDMFLIGNVNVDYKKELRLLDSNPKVWMRTSKIGTKSFVLEYVITSEKKGETIVHATGTTAQIMFDMKTRSTIEIPDWARKSLSEFDHL</sequence>
<name>A0A2W5GDT5_9SPHI</name>
<dbReference type="Proteomes" id="UP000249645">
    <property type="component" value="Unassembled WGS sequence"/>
</dbReference>
<dbReference type="SUPFAM" id="SSF54637">
    <property type="entry name" value="Thioesterase/thiol ester dehydrase-isomerase"/>
    <property type="match status" value="1"/>
</dbReference>
<protein>
    <submittedName>
        <fullName evidence="1">Thioesterase</fullName>
    </submittedName>
</protein>
<evidence type="ECO:0000313" key="2">
    <source>
        <dbReference type="Proteomes" id="UP000249645"/>
    </source>
</evidence>
<organism evidence="1 2">
    <name type="scientific">Pseudopedobacter saltans</name>
    <dbReference type="NCBI Taxonomy" id="151895"/>
    <lineage>
        <taxon>Bacteria</taxon>
        <taxon>Pseudomonadati</taxon>
        <taxon>Bacteroidota</taxon>
        <taxon>Sphingobacteriia</taxon>
        <taxon>Sphingobacteriales</taxon>
        <taxon>Sphingobacteriaceae</taxon>
        <taxon>Pseudopedobacter</taxon>
    </lineage>
</organism>
<proteinExistence type="predicted"/>
<comment type="caution">
    <text evidence="1">The sequence shown here is derived from an EMBL/GenBank/DDBJ whole genome shotgun (WGS) entry which is preliminary data.</text>
</comment>
<dbReference type="AlphaFoldDB" id="A0A2W5GDT5"/>
<gene>
    <name evidence="1" type="ORF">DI598_18110</name>
</gene>
<reference evidence="1 2" key="1">
    <citation type="submission" date="2017-11" db="EMBL/GenBank/DDBJ databases">
        <title>Infants hospitalized years apart are colonized by the same room-sourced microbial strains.</title>
        <authorList>
            <person name="Brooks B."/>
            <person name="Olm M.R."/>
            <person name="Firek B.A."/>
            <person name="Baker R."/>
            <person name="Thomas B.C."/>
            <person name="Morowitz M.J."/>
            <person name="Banfield J.F."/>
        </authorList>
    </citation>
    <scope>NUCLEOTIDE SEQUENCE [LARGE SCALE GENOMIC DNA]</scope>
    <source>
        <strain evidence="1">S2_009_000_R2_76</strain>
    </source>
</reference>
<feature type="non-terminal residue" evidence="1">
    <location>
        <position position="1"/>
    </location>
</feature>
<dbReference type="InterPro" id="IPR029069">
    <property type="entry name" value="HotDog_dom_sf"/>
</dbReference>
<accession>A0A2W5GDT5</accession>
<dbReference type="EMBL" id="QFOI01000509">
    <property type="protein sequence ID" value="PZP41532.1"/>
    <property type="molecule type" value="Genomic_DNA"/>
</dbReference>
<dbReference type="Pfam" id="PF13279">
    <property type="entry name" value="4HBT_2"/>
    <property type="match status" value="1"/>
</dbReference>